<keyword evidence="2" id="KW-0067">ATP-binding</keyword>
<dbReference type="GO" id="GO:0003677">
    <property type="term" value="F:DNA binding"/>
    <property type="evidence" value="ECO:0007669"/>
    <property type="project" value="InterPro"/>
</dbReference>
<dbReference type="Pfam" id="PF17757">
    <property type="entry name" value="UvrB_inter"/>
    <property type="match status" value="1"/>
</dbReference>
<protein>
    <recommendedName>
        <fullName evidence="3">UvrB interaction domain-containing protein</fullName>
    </recommendedName>
</protein>
<evidence type="ECO:0000313" key="4">
    <source>
        <dbReference type="EMBL" id="GAI25302.1"/>
    </source>
</evidence>
<organism evidence="4">
    <name type="scientific">marine sediment metagenome</name>
    <dbReference type="NCBI Taxonomy" id="412755"/>
    <lineage>
        <taxon>unclassified sequences</taxon>
        <taxon>metagenomes</taxon>
        <taxon>ecological metagenomes</taxon>
    </lineage>
</organism>
<dbReference type="InterPro" id="IPR004807">
    <property type="entry name" value="UvrB"/>
</dbReference>
<dbReference type="GO" id="GO:0009380">
    <property type="term" value="C:excinuclease repair complex"/>
    <property type="evidence" value="ECO:0007669"/>
    <property type="project" value="InterPro"/>
</dbReference>
<reference evidence="4" key="1">
    <citation type="journal article" date="2014" name="Front. Microbiol.">
        <title>High frequency of phylogenetically diverse reductive dehalogenase-homologous genes in deep subseafloor sedimentary metagenomes.</title>
        <authorList>
            <person name="Kawai M."/>
            <person name="Futagami T."/>
            <person name="Toyoda A."/>
            <person name="Takaki Y."/>
            <person name="Nishi S."/>
            <person name="Hori S."/>
            <person name="Arai W."/>
            <person name="Tsubouchi T."/>
            <person name="Morono Y."/>
            <person name="Uchiyama I."/>
            <person name="Ito T."/>
            <person name="Fujiyama A."/>
            <person name="Inagaki F."/>
            <person name="Takami H."/>
        </authorList>
    </citation>
    <scope>NUCLEOTIDE SEQUENCE</scope>
    <source>
        <strain evidence="4">Expedition CK06-06</strain>
    </source>
</reference>
<keyword evidence="1" id="KW-0547">Nucleotide-binding</keyword>
<comment type="caution">
    <text evidence="4">The sequence shown here is derived from an EMBL/GenBank/DDBJ whole genome shotgun (WGS) entry which is preliminary data.</text>
</comment>
<feature type="non-terminal residue" evidence="4">
    <location>
        <position position="257"/>
    </location>
</feature>
<evidence type="ECO:0000259" key="3">
    <source>
        <dbReference type="Pfam" id="PF17757"/>
    </source>
</evidence>
<sequence>MPTYRQLVDELRRQDGNTKVVVLNAAKSYLIAALYQSLQLPMLVVSAQPENGKKLYEQLLTWCNSSQVKLFPEPDALPYEHIVSDTSTELERIQVLSALVNNEPNAPLIVTSAPAFIQKTTPHSDFTSTCHTIKQGMAIEPFKLLQRWEAMGYKMENMVEVPGTISHRGGIVDIHPTTSDLPARLEFFGNTIESIRLFDPVSQRSQAAVSSIVISPATELLTPLLSSTLELGQLLDTIDLSGCTTEVHQQFKQELAM</sequence>
<gene>
    <name evidence="4" type="ORF">S06H3_25952</name>
</gene>
<dbReference type="GO" id="GO:0005524">
    <property type="term" value="F:ATP binding"/>
    <property type="evidence" value="ECO:0007669"/>
    <property type="project" value="UniProtKB-KW"/>
</dbReference>
<proteinExistence type="predicted"/>
<feature type="domain" description="UvrB interaction" evidence="3">
    <location>
        <begin position="133"/>
        <end position="219"/>
    </location>
</feature>
<dbReference type="PANTHER" id="PTHR24029">
    <property type="entry name" value="UVRABC SYSTEM PROTEIN B"/>
    <property type="match status" value="1"/>
</dbReference>
<dbReference type="Gene3D" id="3.30.2060.10">
    <property type="entry name" value="Penicillin-binding protein 1b domain"/>
    <property type="match status" value="1"/>
</dbReference>
<dbReference type="EMBL" id="BARV01014967">
    <property type="protein sequence ID" value="GAI25302.1"/>
    <property type="molecule type" value="Genomic_DNA"/>
</dbReference>
<dbReference type="GO" id="GO:0016887">
    <property type="term" value="F:ATP hydrolysis activity"/>
    <property type="evidence" value="ECO:0007669"/>
    <property type="project" value="InterPro"/>
</dbReference>
<dbReference type="InterPro" id="IPR027417">
    <property type="entry name" value="P-loop_NTPase"/>
</dbReference>
<dbReference type="GO" id="GO:0006289">
    <property type="term" value="P:nucleotide-excision repair"/>
    <property type="evidence" value="ECO:0007669"/>
    <property type="project" value="InterPro"/>
</dbReference>
<dbReference type="SUPFAM" id="SSF52540">
    <property type="entry name" value="P-loop containing nucleoside triphosphate hydrolases"/>
    <property type="match status" value="1"/>
</dbReference>
<name>X1M144_9ZZZZ</name>
<dbReference type="AlphaFoldDB" id="X1M144"/>
<evidence type="ECO:0000256" key="2">
    <source>
        <dbReference type="ARBA" id="ARBA00022840"/>
    </source>
</evidence>
<dbReference type="PANTHER" id="PTHR24029:SF1">
    <property type="entry name" value="TRANSCRIPTION-REPAIR-COUPLING FACTOR"/>
    <property type="match status" value="1"/>
</dbReference>
<dbReference type="InterPro" id="IPR041471">
    <property type="entry name" value="UvrB_inter"/>
</dbReference>
<evidence type="ECO:0000256" key="1">
    <source>
        <dbReference type="ARBA" id="ARBA00022741"/>
    </source>
</evidence>
<accession>X1M144</accession>